<dbReference type="Proteomes" id="UP000239888">
    <property type="component" value="Chromosome"/>
</dbReference>
<dbReference type="AlphaFoldDB" id="A0A0R3A106"/>
<dbReference type="SUPFAM" id="SSF51294">
    <property type="entry name" value="Hedgehog/intein (Hint) domain"/>
    <property type="match status" value="1"/>
</dbReference>
<protein>
    <submittedName>
        <fullName evidence="2">Intein N-terminal splicing region</fullName>
    </submittedName>
</protein>
<dbReference type="Gene3D" id="2.170.16.10">
    <property type="entry name" value="Hedgehog/Intein (Hint) domain"/>
    <property type="match status" value="1"/>
</dbReference>
<evidence type="ECO:0000313" key="1">
    <source>
        <dbReference type="EMBL" id="AUZ46332.1"/>
    </source>
</evidence>
<dbReference type="InterPro" id="IPR006141">
    <property type="entry name" value="Intein_N"/>
</dbReference>
<dbReference type="Proteomes" id="UP000183653">
    <property type="component" value="Chromosome I"/>
</dbReference>
<dbReference type="OrthoDB" id="7191465at2"/>
<sequence>MSLQQCANNYCGNNKNMIDGDCHDLDYQAGNKIVLIPPGTSTQCWCVCSCLAVDTPVATPTGTVKVQDIVADTTIVLAAGIDLSWSEQVVGQASFATPGLTEHTLYIQYLLAGEQAPREIVVTRDHPFLIYPDKHLIVAECLQLTDQLYDQGGQPAQVVDIQWGSYSGSFYEFATSMTPPDNDYTNHLVLTNGVVSGDFAIQVFSDLPGPTTVNTRHEVGSDEWQANNPARTQATVLSVGKPAAQALNAITLRTATGHVFTPAQIVVAPDHAADFLPPSQASALKKFAPKHPIGDTYYHQMGDYVLDQFRSLYPDITFHISWYNSIVNAHSYVTEGEKTILLNGGLLRIAGFEYEGICLAIAHEVGHLYGTPDGSPLGVTCEGEADYYGAKIALRKLWFGELYGNFITKSVDQFKLLYSFIPQVSPDLDKAGRAYPSNDCRLDTISAAMAGQPIPACAACGTVDWSTITPGGQGTAVPS</sequence>
<dbReference type="RefSeq" id="WP_057722445.1">
    <property type="nucleotide sequence ID" value="NZ_CP018049.1"/>
</dbReference>
<reference evidence="2 3" key="1">
    <citation type="submission" date="2016-10" db="EMBL/GenBank/DDBJ databases">
        <authorList>
            <person name="Varghese N."/>
            <person name="Submissions S."/>
        </authorList>
    </citation>
    <scope>NUCLEOTIDE SEQUENCE [LARGE SCALE GENOMIC DNA]</scope>
    <source>
        <strain evidence="2 3">BS2775</strain>
    </source>
</reference>
<keyword evidence="3" id="KW-1185">Reference proteome</keyword>
<dbReference type="EMBL" id="LT629782">
    <property type="protein sequence ID" value="SDT91734.1"/>
    <property type="molecule type" value="Genomic_DNA"/>
</dbReference>
<gene>
    <name evidence="1" type="ORF">BOP93_12250</name>
    <name evidence="2" type="ORF">SAMN04490197_0871</name>
</gene>
<name>A0A0R3A106_9PSED</name>
<dbReference type="GO" id="GO:0016539">
    <property type="term" value="P:intein-mediated protein splicing"/>
    <property type="evidence" value="ECO:0007669"/>
    <property type="project" value="InterPro"/>
</dbReference>
<evidence type="ECO:0000313" key="2">
    <source>
        <dbReference type="EMBL" id="SDT91734.1"/>
    </source>
</evidence>
<accession>A0A0R3A106</accession>
<evidence type="ECO:0000313" key="3">
    <source>
        <dbReference type="Proteomes" id="UP000183653"/>
    </source>
</evidence>
<dbReference type="KEGG" id="poi:BOP93_12250"/>
<dbReference type="InterPro" id="IPR036844">
    <property type="entry name" value="Hint_dom_sf"/>
</dbReference>
<proteinExistence type="predicted"/>
<evidence type="ECO:0000313" key="4">
    <source>
        <dbReference type="Proteomes" id="UP000239888"/>
    </source>
</evidence>
<dbReference type="PROSITE" id="PS50817">
    <property type="entry name" value="INTEIN_N_TER"/>
    <property type="match status" value="1"/>
</dbReference>
<reference evidence="1 4" key="2">
    <citation type="journal article" date="2018" name="Front. Microbiol.">
        <title>Pseudomonas orientalis F9: A Potent Antagonist against Phytopathogens with Phytotoxic Effect in the Apple Flower.</title>
        <authorList>
            <person name="Zengerer V."/>
            <person name="Schmid M."/>
            <person name="Bieri M."/>
            <person name="Muller D.C."/>
            <person name="Remus-Emsermann M.N.P."/>
            <person name="Ahrens C.H."/>
            <person name="Pelludat C."/>
        </authorList>
    </citation>
    <scope>NUCLEOTIDE SEQUENCE [LARGE SCALE GENOMIC DNA]</scope>
    <source>
        <strain evidence="1 4">F9</strain>
    </source>
</reference>
<dbReference type="EMBL" id="CP018049">
    <property type="protein sequence ID" value="AUZ46332.1"/>
    <property type="molecule type" value="Genomic_DNA"/>
</dbReference>
<organism evidence="1 4">
    <name type="scientific">Pseudomonas orientalis</name>
    <dbReference type="NCBI Taxonomy" id="76758"/>
    <lineage>
        <taxon>Bacteria</taxon>
        <taxon>Pseudomonadati</taxon>
        <taxon>Pseudomonadota</taxon>
        <taxon>Gammaproteobacteria</taxon>
        <taxon>Pseudomonadales</taxon>
        <taxon>Pseudomonadaceae</taxon>
        <taxon>Pseudomonas</taxon>
    </lineage>
</organism>